<dbReference type="Pfam" id="PF20183">
    <property type="entry name" value="DUF6546"/>
    <property type="match status" value="1"/>
</dbReference>
<organism evidence="2 3">
    <name type="scientific">Lasiosphaeris hirsuta</name>
    <dbReference type="NCBI Taxonomy" id="260670"/>
    <lineage>
        <taxon>Eukaryota</taxon>
        <taxon>Fungi</taxon>
        <taxon>Dikarya</taxon>
        <taxon>Ascomycota</taxon>
        <taxon>Pezizomycotina</taxon>
        <taxon>Sordariomycetes</taxon>
        <taxon>Sordariomycetidae</taxon>
        <taxon>Sordariales</taxon>
        <taxon>Lasiosphaeriaceae</taxon>
        <taxon>Lasiosphaeris</taxon>
    </lineage>
</organism>
<evidence type="ECO:0000259" key="1">
    <source>
        <dbReference type="Pfam" id="PF20183"/>
    </source>
</evidence>
<name>A0AA40AFH4_9PEZI</name>
<feature type="domain" description="DUF6546" evidence="1">
    <location>
        <begin position="5"/>
        <end position="158"/>
    </location>
</feature>
<proteinExistence type="predicted"/>
<gene>
    <name evidence="2" type="ORF">B0H67DRAFT_579388</name>
</gene>
<dbReference type="InterPro" id="IPR046676">
    <property type="entry name" value="DUF6546"/>
</dbReference>
<evidence type="ECO:0000313" key="3">
    <source>
        <dbReference type="Proteomes" id="UP001172102"/>
    </source>
</evidence>
<accession>A0AA40AFH4</accession>
<dbReference type="Proteomes" id="UP001172102">
    <property type="component" value="Unassembled WGS sequence"/>
</dbReference>
<comment type="caution">
    <text evidence="2">The sequence shown here is derived from an EMBL/GenBank/DDBJ whole genome shotgun (WGS) entry which is preliminary data.</text>
</comment>
<protein>
    <recommendedName>
        <fullName evidence="1">DUF6546 domain-containing protein</fullName>
    </recommendedName>
</protein>
<keyword evidence="3" id="KW-1185">Reference proteome</keyword>
<dbReference type="EMBL" id="JAUKUA010000004">
    <property type="protein sequence ID" value="KAK0714887.1"/>
    <property type="molecule type" value="Genomic_DNA"/>
</dbReference>
<sequence length="158" mass="18660">MMLNLPKTTKRLSLFGGFNRLVSPVKEPGYRISYAWISPREFFNLERLSLSFLFEATHFLLDSLFSNGAWRCGERSSRVVEGEYELWQKNPRELHSRLLQEANIRDKYYSSWCWPEMKQLTLTPMFLASEMSETCINNLLHMAAKTVRRMPKLQVMEI</sequence>
<reference evidence="2" key="1">
    <citation type="submission" date="2023-06" db="EMBL/GenBank/DDBJ databases">
        <title>Genome-scale phylogeny and comparative genomics of the fungal order Sordariales.</title>
        <authorList>
            <consortium name="Lawrence Berkeley National Laboratory"/>
            <person name="Hensen N."/>
            <person name="Bonometti L."/>
            <person name="Westerberg I."/>
            <person name="Brannstrom I.O."/>
            <person name="Guillou S."/>
            <person name="Cros-Aarteil S."/>
            <person name="Calhoun S."/>
            <person name="Haridas S."/>
            <person name="Kuo A."/>
            <person name="Mondo S."/>
            <person name="Pangilinan J."/>
            <person name="Riley R."/>
            <person name="Labutti K."/>
            <person name="Andreopoulos B."/>
            <person name="Lipzen A."/>
            <person name="Chen C."/>
            <person name="Yanf M."/>
            <person name="Daum C."/>
            <person name="Ng V."/>
            <person name="Clum A."/>
            <person name="Steindorff A."/>
            <person name="Ohm R."/>
            <person name="Martin F."/>
            <person name="Silar P."/>
            <person name="Natvig D."/>
            <person name="Lalanne C."/>
            <person name="Gautier V."/>
            <person name="Ament-Velasquez S.L."/>
            <person name="Kruys A."/>
            <person name="Hutchinson M.I."/>
            <person name="Powell A.J."/>
            <person name="Barry K."/>
            <person name="Miller A.N."/>
            <person name="Grigoriev I.V."/>
            <person name="Debuchy R."/>
            <person name="Gladieux P."/>
            <person name="Thoren M.H."/>
            <person name="Johannesson H."/>
        </authorList>
    </citation>
    <scope>NUCLEOTIDE SEQUENCE</scope>
    <source>
        <strain evidence="2">SMH4607-1</strain>
    </source>
</reference>
<dbReference type="AlphaFoldDB" id="A0AA40AFH4"/>
<evidence type="ECO:0000313" key="2">
    <source>
        <dbReference type="EMBL" id="KAK0714887.1"/>
    </source>
</evidence>